<dbReference type="InterPro" id="IPR004853">
    <property type="entry name" value="Sugar_P_trans_dom"/>
</dbReference>
<dbReference type="Pfam" id="PF03151">
    <property type="entry name" value="TPT"/>
    <property type="match status" value="1"/>
</dbReference>
<feature type="transmembrane region" description="Helical" evidence="5">
    <location>
        <begin position="255"/>
        <end position="272"/>
    </location>
</feature>
<reference evidence="9" key="2">
    <citation type="submission" date="2012-11" db="EMBL/GenBank/DDBJ databases">
        <authorList>
            <person name="Kuo A."/>
            <person name="Curtis B.A."/>
            <person name="Tanifuji G."/>
            <person name="Burki F."/>
            <person name="Gruber A."/>
            <person name="Irimia M."/>
            <person name="Maruyama S."/>
            <person name="Arias M.C."/>
            <person name="Ball S.G."/>
            <person name="Gile G.H."/>
            <person name="Hirakawa Y."/>
            <person name="Hopkins J.F."/>
            <person name="Rensing S.A."/>
            <person name="Schmutz J."/>
            <person name="Symeonidi A."/>
            <person name="Elias M."/>
            <person name="Eveleigh R.J."/>
            <person name="Herman E.K."/>
            <person name="Klute M.J."/>
            <person name="Nakayama T."/>
            <person name="Obornik M."/>
            <person name="Reyes-Prieto A."/>
            <person name="Armbrust E.V."/>
            <person name="Aves S.J."/>
            <person name="Beiko R.G."/>
            <person name="Coutinho P."/>
            <person name="Dacks J.B."/>
            <person name="Durnford D.G."/>
            <person name="Fast N.M."/>
            <person name="Green B.R."/>
            <person name="Grisdale C."/>
            <person name="Hempe F."/>
            <person name="Henrissat B."/>
            <person name="Hoppner M.P."/>
            <person name="Ishida K.-I."/>
            <person name="Kim E."/>
            <person name="Koreny L."/>
            <person name="Kroth P.G."/>
            <person name="Liu Y."/>
            <person name="Malik S.-B."/>
            <person name="Maier U.G."/>
            <person name="McRose D."/>
            <person name="Mock T."/>
            <person name="Neilson J.A."/>
            <person name="Onodera N.T."/>
            <person name="Poole A.M."/>
            <person name="Pritham E.J."/>
            <person name="Richards T.A."/>
            <person name="Rocap G."/>
            <person name="Roy S.W."/>
            <person name="Sarai C."/>
            <person name="Schaack S."/>
            <person name="Shirato S."/>
            <person name="Slamovits C.H."/>
            <person name="Spencer D.F."/>
            <person name="Suzuki S."/>
            <person name="Worden A.Z."/>
            <person name="Zauner S."/>
            <person name="Barry K."/>
            <person name="Bell C."/>
            <person name="Bharti A.K."/>
            <person name="Crow J.A."/>
            <person name="Grimwood J."/>
            <person name="Kramer R."/>
            <person name="Lindquist E."/>
            <person name="Lucas S."/>
            <person name="Salamov A."/>
            <person name="McFadden G.I."/>
            <person name="Lane C.E."/>
            <person name="Keeling P.J."/>
            <person name="Gray M.W."/>
            <person name="Grigoriev I.V."/>
            <person name="Archibald J.M."/>
        </authorList>
    </citation>
    <scope>NUCLEOTIDE SEQUENCE</scope>
    <source>
        <strain evidence="9">CCMP2712</strain>
    </source>
</reference>
<protein>
    <recommendedName>
        <fullName evidence="6">Sugar phosphate transporter domain-containing protein</fullName>
    </recommendedName>
</protein>
<dbReference type="eggNOG" id="KOG1441">
    <property type="taxonomic scope" value="Eukaryota"/>
</dbReference>
<comment type="subcellular location">
    <subcellularLocation>
        <location evidence="1">Membrane</location>
        <topology evidence="1">Multi-pass membrane protein</topology>
    </subcellularLocation>
</comment>
<evidence type="ECO:0000313" key="8">
    <source>
        <dbReference type="EnsemblProtists" id="EKX36765"/>
    </source>
</evidence>
<dbReference type="OrthoDB" id="6418713at2759"/>
<dbReference type="Proteomes" id="UP000011087">
    <property type="component" value="Unassembled WGS sequence"/>
</dbReference>
<evidence type="ECO:0000256" key="3">
    <source>
        <dbReference type="ARBA" id="ARBA00022989"/>
    </source>
</evidence>
<dbReference type="HOGENOM" id="CLU_925728_0_0_1"/>
<feature type="transmembrane region" description="Helical" evidence="5">
    <location>
        <begin position="70"/>
        <end position="87"/>
    </location>
</feature>
<feature type="transmembrane region" description="Helical" evidence="5">
    <location>
        <begin position="278"/>
        <end position="297"/>
    </location>
</feature>
<reference evidence="8" key="3">
    <citation type="submission" date="2015-06" db="UniProtKB">
        <authorList>
            <consortium name="EnsemblProtists"/>
        </authorList>
    </citation>
    <scope>IDENTIFICATION</scope>
</reference>
<dbReference type="EMBL" id="JH993068">
    <property type="protein sequence ID" value="EKX36765.1"/>
    <property type="molecule type" value="Genomic_DNA"/>
</dbReference>
<feature type="transmembrane region" description="Helical" evidence="5">
    <location>
        <begin position="33"/>
        <end position="58"/>
    </location>
</feature>
<dbReference type="AlphaFoldDB" id="L1ILV4"/>
<name>L1ILV4_GUITC</name>
<dbReference type="RefSeq" id="XP_005823745.1">
    <property type="nucleotide sequence ID" value="XM_005823688.1"/>
</dbReference>
<evidence type="ECO:0000313" key="9">
    <source>
        <dbReference type="Proteomes" id="UP000011087"/>
    </source>
</evidence>
<gene>
    <name evidence="7" type="ORF">GUITHDRAFT_117060</name>
</gene>
<dbReference type="EnsemblProtists" id="EKX36765">
    <property type="protein sequence ID" value="EKX36765"/>
    <property type="gene ID" value="GUITHDRAFT_117060"/>
</dbReference>
<evidence type="ECO:0000256" key="1">
    <source>
        <dbReference type="ARBA" id="ARBA00004141"/>
    </source>
</evidence>
<dbReference type="GeneID" id="17293509"/>
<dbReference type="SUPFAM" id="SSF103481">
    <property type="entry name" value="Multidrug resistance efflux transporter EmrE"/>
    <property type="match status" value="2"/>
</dbReference>
<feature type="transmembrane region" description="Helical" evidence="5">
    <location>
        <begin position="9"/>
        <end position="27"/>
    </location>
</feature>
<dbReference type="InterPro" id="IPR037185">
    <property type="entry name" value="EmrE-like"/>
</dbReference>
<keyword evidence="4 5" id="KW-0472">Membrane</keyword>
<dbReference type="KEGG" id="gtt:GUITHDRAFT_117060"/>
<accession>L1ILV4</accession>
<dbReference type="PaxDb" id="55529-EKX36765"/>
<feature type="transmembrane region" description="Helical" evidence="5">
    <location>
        <begin position="124"/>
        <end position="143"/>
    </location>
</feature>
<evidence type="ECO:0000256" key="5">
    <source>
        <dbReference type="SAM" id="Phobius"/>
    </source>
</evidence>
<dbReference type="GO" id="GO:0016020">
    <property type="term" value="C:membrane"/>
    <property type="evidence" value="ECO:0007669"/>
    <property type="project" value="UniProtKB-SubCell"/>
</dbReference>
<keyword evidence="3 5" id="KW-1133">Transmembrane helix</keyword>
<dbReference type="OMA" id="AYICHAL"/>
<evidence type="ECO:0000256" key="4">
    <source>
        <dbReference type="ARBA" id="ARBA00023136"/>
    </source>
</evidence>
<sequence length="301" mass="34338">MRKRLDFELCMYIAIWYFSSVVCTNTTKTVNLHWALLTLTQLSLSALCGFLMIFVFGFIPYRPLTNFYQLRYTAFVSFWFVVGFVTLNESIRMMSISIVMTYRAAEPLFTMVLSFYLNKKEKLSWLKIVSLGPIIVGAILSSLSQKQATYRGILTVTLCNLSWALIRIYTRRLKQEYSLDACNFFFQISYLGACQQALVLLLLSPRINQLDEVSGHLHADAGFALHLLINGLTFFLYLQMSWLVLARVSAVTHSIINSLRLPFLCVFGWLQFGENLSSINMLGIALASVGAVPFFVIKDKR</sequence>
<evidence type="ECO:0000313" key="7">
    <source>
        <dbReference type="EMBL" id="EKX36765.1"/>
    </source>
</evidence>
<organism evidence="7">
    <name type="scientific">Guillardia theta (strain CCMP2712)</name>
    <name type="common">Cryptophyte</name>
    <dbReference type="NCBI Taxonomy" id="905079"/>
    <lineage>
        <taxon>Eukaryota</taxon>
        <taxon>Cryptophyceae</taxon>
        <taxon>Pyrenomonadales</taxon>
        <taxon>Geminigeraceae</taxon>
        <taxon>Guillardia</taxon>
    </lineage>
</organism>
<feature type="domain" description="Sugar phosphate transporter" evidence="6">
    <location>
        <begin position="8"/>
        <end position="291"/>
    </location>
</feature>
<feature type="transmembrane region" description="Helical" evidence="5">
    <location>
        <begin position="223"/>
        <end position="243"/>
    </location>
</feature>
<evidence type="ECO:0000259" key="6">
    <source>
        <dbReference type="Pfam" id="PF03151"/>
    </source>
</evidence>
<feature type="transmembrane region" description="Helical" evidence="5">
    <location>
        <begin position="93"/>
        <end position="117"/>
    </location>
</feature>
<evidence type="ECO:0000256" key="2">
    <source>
        <dbReference type="ARBA" id="ARBA00022692"/>
    </source>
</evidence>
<dbReference type="InterPro" id="IPR050186">
    <property type="entry name" value="TPT_transporter"/>
</dbReference>
<feature type="transmembrane region" description="Helical" evidence="5">
    <location>
        <begin position="181"/>
        <end position="203"/>
    </location>
</feature>
<dbReference type="PANTHER" id="PTHR11132">
    <property type="entry name" value="SOLUTE CARRIER FAMILY 35"/>
    <property type="match status" value="1"/>
</dbReference>
<feature type="transmembrane region" description="Helical" evidence="5">
    <location>
        <begin position="149"/>
        <end position="169"/>
    </location>
</feature>
<keyword evidence="2 5" id="KW-0812">Transmembrane</keyword>
<proteinExistence type="predicted"/>
<keyword evidence="9" id="KW-1185">Reference proteome</keyword>
<reference evidence="7 9" key="1">
    <citation type="journal article" date="2012" name="Nature">
        <title>Algal genomes reveal evolutionary mosaicism and the fate of nucleomorphs.</title>
        <authorList>
            <consortium name="DOE Joint Genome Institute"/>
            <person name="Curtis B.A."/>
            <person name="Tanifuji G."/>
            <person name="Burki F."/>
            <person name="Gruber A."/>
            <person name="Irimia M."/>
            <person name="Maruyama S."/>
            <person name="Arias M.C."/>
            <person name="Ball S.G."/>
            <person name="Gile G.H."/>
            <person name="Hirakawa Y."/>
            <person name="Hopkins J.F."/>
            <person name="Kuo A."/>
            <person name="Rensing S.A."/>
            <person name="Schmutz J."/>
            <person name="Symeonidi A."/>
            <person name="Elias M."/>
            <person name="Eveleigh R.J."/>
            <person name="Herman E.K."/>
            <person name="Klute M.J."/>
            <person name="Nakayama T."/>
            <person name="Obornik M."/>
            <person name="Reyes-Prieto A."/>
            <person name="Armbrust E.V."/>
            <person name="Aves S.J."/>
            <person name="Beiko R.G."/>
            <person name="Coutinho P."/>
            <person name="Dacks J.B."/>
            <person name="Durnford D.G."/>
            <person name="Fast N.M."/>
            <person name="Green B.R."/>
            <person name="Grisdale C.J."/>
            <person name="Hempel F."/>
            <person name="Henrissat B."/>
            <person name="Hoppner M.P."/>
            <person name="Ishida K."/>
            <person name="Kim E."/>
            <person name="Koreny L."/>
            <person name="Kroth P.G."/>
            <person name="Liu Y."/>
            <person name="Malik S.B."/>
            <person name="Maier U.G."/>
            <person name="McRose D."/>
            <person name="Mock T."/>
            <person name="Neilson J.A."/>
            <person name="Onodera N.T."/>
            <person name="Poole A.M."/>
            <person name="Pritham E.J."/>
            <person name="Richards T.A."/>
            <person name="Rocap G."/>
            <person name="Roy S.W."/>
            <person name="Sarai C."/>
            <person name="Schaack S."/>
            <person name="Shirato S."/>
            <person name="Slamovits C.H."/>
            <person name="Spencer D.F."/>
            <person name="Suzuki S."/>
            <person name="Worden A.Z."/>
            <person name="Zauner S."/>
            <person name="Barry K."/>
            <person name="Bell C."/>
            <person name="Bharti A.K."/>
            <person name="Crow J.A."/>
            <person name="Grimwood J."/>
            <person name="Kramer R."/>
            <person name="Lindquist E."/>
            <person name="Lucas S."/>
            <person name="Salamov A."/>
            <person name="McFadden G.I."/>
            <person name="Lane C.E."/>
            <person name="Keeling P.J."/>
            <person name="Gray M.W."/>
            <person name="Grigoriev I.V."/>
            <person name="Archibald J.M."/>
        </authorList>
    </citation>
    <scope>NUCLEOTIDE SEQUENCE</scope>
    <source>
        <strain evidence="7 9">CCMP2712</strain>
    </source>
</reference>